<name>A0A2S7F1D7_9XANT</name>
<feature type="transmembrane region" description="Helical" evidence="1">
    <location>
        <begin position="20"/>
        <end position="44"/>
    </location>
</feature>
<protein>
    <submittedName>
        <fullName evidence="2">Uncharacterized protein</fullName>
    </submittedName>
</protein>
<keyword evidence="1" id="KW-0812">Transmembrane</keyword>
<evidence type="ECO:0000313" key="3">
    <source>
        <dbReference type="Proteomes" id="UP000238261"/>
    </source>
</evidence>
<comment type="caution">
    <text evidence="2">The sequence shown here is derived from an EMBL/GenBank/DDBJ whole genome shotgun (WGS) entry which is preliminary data.</text>
</comment>
<keyword evidence="1" id="KW-1133">Transmembrane helix</keyword>
<accession>A0A2S7F1D7</accession>
<keyword evidence="3" id="KW-1185">Reference proteome</keyword>
<keyword evidence="1" id="KW-0472">Membrane</keyword>
<gene>
    <name evidence="2" type="ORF">XhyaCFBP1156_02995</name>
</gene>
<sequence>MRGADGVRLAAASGLAVPGLAVLGLVVLDSPALDVLLAAVFAAVRRTGPLGRATAFSAVCAWSGFATACFGLAFFAAGFCCAGGAWPACAAALAGFAVAADTVAARFRARPPSRARCCLVAIAVLPCLGEILRPARCRQAE</sequence>
<dbReference type="Proteomes" id="UP000238261">
    <property type="component" value="Unassembled WGS sequence"/>
</dbReference>
<feature type="transmembrane region" description="Helical" evidence="1">
    <location>
        <begin position="56"/>
        <end position="79"/>
    </location>
</feature>
<dbReference type="AlphaFoldDB" id="A0A2S7F1D7"/>
<reference evidence="3" key="1">
    <citation type="submission" date="2016-08" db="EMBL/GenBank/DDBJ databases">
        <authorList>
            <person name="Merda D."/>
            <person name="Briand M."/>
            <person name="Taghouti G."/>
            <person name="Carrere S."/>
            <person name="Gouzy J."/>
            <person name="Portier P."/>
            <person name="Jacques M.-A."/>
            <person name="Fischer-Le Saux M."/>
        </authorList>
    </citation>
    <scope>NUCLEOTIDE SEQUENCE [LARGE SCALE GENOMIC DNA]</scope>
    <source>
        <strain evidence="3">CFBP1156</strain>
    </source>
</reference>
<dbReference type="EMBL" id="MDEG01000002">
    <property type="protein sequence ID" value="PPU99251.1"/>
    <property type="molecule type" value="Genomic_DNA"/>
</dbReference>
<evidence type="ECO:0000313" key="2">
    <source>
        <dbReference type="EMBL" id="PPU99251.1"/>
    </source>
</evidence>
<feature type="transmembrane region" description="Helical" evidence="1">
    <location>
        <begin position="85"/>
        <end position="104"/>
    </location>
</feature>
<organism evidence="2 3">
    <name type="scientific">Xanthomonas hyacinthi</name>
    <dbReference type="NCBI Taxonomy" id="56455"/>
    <lineage>
        <taxon>Bacteria</taxon>
        <taxon>Pseudomonadati</taxon>
        <taxon>Pseudomonadota</taxon>
        <taxon>Gammaproteobacteria</taxon>
        <taxon>Lysobacterales</taxon>
        <taxon>Lysobacteraceae</taxon>
        <taxon>Xanthomonas</taxon>
    </lineage>
</organism>
<evidence type="ECO:0000256" key="1">
    <source>
        <dbReference type="SAM" id="Phobius"/>
    </source>
</evidence>
<proteinExistence type="predicted"/>